<protein>
    <submittedName>
        <fullName evidence="1">Uncharacterized protein</fullName>
    </submittedName>
</protein>
<accession>A0ACC3NDP7</accession>
<proteinExistence type="predicted"/>
<keyword evidence="2" id="KW-1185">Reference proteome</keyword>
<reference evidence="1" key="1">
    <citation type="submission" date="2023-07" db="EMBL/GenBank/DDBJ databases">
        <title>Black Yeasts Isolated from many extreme environments.</title>
        <authorList>
            <person name="Coleine C."/>
            <person name="Stajich J.E."/>
            <person name="Selbmann L."/>
        </authorList>
    </citation>
    <scope>NUCLEOTIDE SEQUENCE</scope>
    <source>
        <strain evidence="1">CCFEE 5714</strain>
    </source>
</reference>
<organism evidence="1 2">
    <name type="scientific">Vermiconidia calcicola</name>
    <dbReference type="NCBI Taxonomy" id="1690605"/>
    <lineage>
        <taxon>Eukaryota</taxon>
        <taxon>Fungi</taxon>
        <taxon>Dikarya</taxon>
        <taxon>Ascomycota</taxon>
        <taxon>Pezizomycotina</taxon>
        <taxon>Dothideomycetes</taxon>
        <taxon>Dothideomycetidae</taxon>
        <taxon>Mycosphaerellales</taxon>
        <taxon>Extremaceae</taxon>
        <taxon>Vermiconidia</taxon>
    </lineage>
</organism>
<comment type="caution">
    <text evidence="1">The sequence shown here is derived from an EMBL/GenBank/DDBJ whole genome shotgun (WGS) entry which is preliminary data.</text>
</comment>
<evidence type="ECO:0000313" key="1">
    <source>
        <dbReference type="EMBL" id="KAK3714163.1"/>
    </source>
</evidence>
<sequence>MGIPSEGKGSKSKTTDETHSITAASLLRIPGELRNRIYRLAVVEQNTINFCMKHNFLPPEPALLSASKKIRREAADIYYKENSFVLVVHDNDGTIVEKWLQSSKNRKRCNLQYNIRKSTNWKNLHTWLEGFYHGRTDGTAPGKRLDGAQSVNANLFEVVRNLKKQGLAWDAVAACLENMHGMLVAVDAGWA</sequence>
<gene>
    <name evidence="1" type="ORF">LTR37_007965</name>
</gene>
<name>A0ACC3NDP7_9PEZI</name>
<dbReference type="EMBL" id="JAUTXU010000057">
    <property type="protein sequence ID" value="KAK3714163.1"/>
    <property type="molecule type" value="Genomic_DNA"/>
</dbReference>
<dbReference type="Proteomes" id="UP001281147">
    <property type="component" value="Unassembled WGS sequence"/>
</dbReference>
<evidence type="ECO:0000313" key="2">
    <source>
        <dbReference type="Proteomes" id="UP001281147"/>
    </source>
</evidence>